<evidence type="ECO:0000256" key="1">
    <source>
        <dbReference type="SAM" id="MobiDB-lite"/>
    </source>
</evidence>
<evidence type="ECO:0000313" key="3">
    <source>
        <dbReference type="Proteomes" id="UP001153076"/>
    </source>
</evidence>
<feature type="region of interest" description="Disordered" evidence="1">
    <location>
        <begin position="1"/>
        <end position="28"/>
    </location>
</feature>
<evidence type="ECO:0000313" key="2">
    <source>
        <dbReference type="EMBL" id="KAJ8426528.1"/>
    </source>
</evidence>
<dbReference type="Proteomes" id="UP001153076">
    <property type="component" value="Unassembled WGS sequence"/>
</dbReference>
<gene>
    <name evidence="2" type="ORF">Cgig2_022535</name>
</gene>
<dbReference type="EMBL" id="JAKOGI010001276">
    <property type="protein sequence ID" value="KAJ8426528.1"/>
    <property type="molecule type" value="Genomic_DNA"/>
</dbReference>
<comment type="caution">
    <text evidence="2">The sequence shown here is derived from an EMBL/GenBank/DDBJ whole genome shotgun (WGS) entry which is preliminary data.</text>
</comment>
<name>A0A9Q1JN66_9CARY</name>
<protein>
    <submittedName>
        <fullName evidence="2">Uncharacterized protein</fullName>
    </submittedName>
</protein>
<proteinExistence type="predicted"/>
<sequence>MEINSNPMPRRPRPIETPAKFKNKNKFYHEDNGHTTSECYELNGALHELANQGQLNRFLRRGEGGDCNRRDSKGKKDSDANCNAEIIETIIGGIDDRELNAGYRKAEIQKLSEVMATRELKPLVGLTITFGPEDMRPLQTPHKDALVIQIKIGTAMVR</sequence>
<dbReference type="OrthoDB" id="1752268at2759"/>
<keyword evidence="3" id="KW-1185">Reference proteome</keyword>
<reference evidence="2" key="1">
    <citation type="submission" date="2022-04" db="EMBL/GenBank/DDBJ databases">
        <title>Carnegiea gigantea Genome sequencing and assembly v2.</title>
        <authorList>
            <person name="Copetti D."/>
            <person name="Sanderson M.J."/>
            <person name="Burquez A."/>
            <person name="Wojciechowski M.F."/>
        </authorList>
    </citation>
    <scope>NUCLEOTIDE SEQUENCE</scope>
    <source>
        <strain evidence="2">SGP5-SGP5p</strain>
        <tissue evidence="2">Aerial part</tissue>
    </source>
</reference>
<dbReference type="AlphaFoldDB" id="A0A9Q1JN66"/>
<accession>A0A9Q1JN66</accession>
<organism evidence="2 3">
    <name type="scientific">Carnegiea gigantea</name>
    <dbReference type="NCBI Taxonomy" id="171969"/>
    <lineage>
        <taxon>Eukaryota</taxon>
        <taxon>Viridiplantae</taxon>
        <taxon>Streptophyta</taxon>
        <taxon>Embryophyta</taxon>
        <taxon>Tracheophyta</taxon>
        <taxon>Spermatophyta</taxon>
        <taxon>Magnoliopsida</taxon>
        <taxon>eudicotyledons</taxon>
        <taxon>Gunneridae</taxon>
        <taxon>Pentapetalae</taxon>
        <taxon>Caryophyllales</taxon>
        <taxon>Cactineae</taxon>
        <taxon>Cactaceae</taxon>
        <taxon>Cactoideae</taxon>
        <taxon>Echinocereeae</taxon>
        <taxon>Carnegiea</taxon>
    </lineage>
</organism>